<dbReference type="PROSITE" id="PS50950">
    <property type="entry name" value="ZF_THAP"/>
    <property type="match status" value="1"/>
</dbReference>
<feature type="compositionally biased region" description="Polar residues" evidence="6">
    <location>
        <begin position="160"/>
        <end position="174"/>
    </location>
</feature>
<evidence type="ECO:0000256" key="2">
    <source>
        <dbReference type="ARBA" id="ARBA00022771"/>
    </source>
</evidence>
<feature type="region of interest" description="Disordered" evidence="6">
    <location>
        <begin position="215"/>
        <end position="248"/>
    </location>
</feature>
<evidence type="ECO:0000256" key="1">
    <source>
        <dbReference type="ARBA" id="ARBA00022723"/>
    </source>
</evidence>
<dbReference type="EMBL" id="OW152841">
    <property type="protein sequence ID" value="CAH2062390.1"/>
    <property type="molecule type" value="Genomic_DNA"/>
</dbReference>
<evidence type="ECO:0000259" key="7">
    <source>
        <dbReference type="PROSITE" id="PS50950"/>
    </source>
</evidence>
<evidence type="ECO:0000256" key="4">
    <source>
        <dbReference type="ARBA" id="ARBA00023125"/>
    </source>
</evidence>
<sequence>MPSETSAESQRRCYKCGRTPAEDSLTTLFRFPKPGKTNTLRCELWAKYCFPDKEYWSPEFQHKLHTQHKMLCNRHFPRTSFSDYPETSKKLHRFAVPDEIKETEPQPGPLYRVQVLNEKINCHYAPKPLPSFKKPTLEPLPGTSRVLHASFEENVPSEINPPSQTTSNCSTTPLGSKVRIFDGQRDATCFNVPKRKNEESVEFLSKRLKELERYPNVARPIRRGSKSSSGSTSGSSSSSQSEQKIPDYQNDRDAAVPAHEDVLSDAPLAVAPPSHARATDQIAGPSNLTPPINYPAPLTPCTEETGESNENGTGQSELLDILGADPSVAQEFGDEINQEVASTFEHIATTGLEEQVRQELIQKFLVPSNCTKIAAPMLNAEIEVASGGTVVKRDKAIQYRQKQLAAAITGIGRMLTSQLRNEEKSNLSKQLIEIGCILCDIQHSESSSRMNFAPY</sequence>
<feature type="region of interest" description="Disordered" evidence="6">
    <location>
        <begin position="273"/>
        <end position="315"/>
    </location>
</feature>
<keyword evidence="3" id="KW-0862">Zinc</keyword>
<feature type="domain" description="THAP-type" evidence="7">
    <location>
        <begin position="1"/>
        <end position="100"/>
    </location>
</feature>
<name>A0ABN8IN51_9NEOP</name>
<evidence type="ECO:0000313" key="8">
    <source>
        <dbReference type="EMBL" id="CAH2062390.1"/>
    </source>
</evidence>
<dbReference type="PANTHER" id="PTHR34239">
    <property type="entry name" value="APPLE DOMAIN-CONTAINING PROTEIN"/>
    <property type="match status" value="1"/>
</dbReference>
<proteinExistence type="predicted"/>
<feature type="compositionally biased region" description="Low complexity" evidence="6">
    <location>
        <begin position="226"/>
        <end position="241"/>
    </location>
</feature>
<organism evidence="8 9">
    <name type="scientific">Iphiclides podalirius</name>
    <name type="common">scarce swallowtail</name>
    <dbReference type="NCBI Taxonomy" id="110791"/>
    <lineage>
        <taxon>Eukaryota</taxon>
        <taxon>Metazoa</taxon>
        <taxon>Ecdysozoa</taxon>
        <taxon>Arthropoda</taxon>
        <taxon>Hexapoda</taxon>
        <taxon>Insecta</taxon>
        <taxon>Pterygota</taxon>
        <taxon>Neoptera</taxon>
        <taxon>Endopterygota</taxon>
        <taxon>Lepidoptera</taxon>
        <taxon>Glossata</taxon>
        <taxon>Ditrysia</taxon>
        <taxon>Papilionoidea</taxon>
        <taxon>Papilionidae</taxon>
        <taxon>Papilioninae</taxon>
        <taxon>Iphiclides</taxon>
    </lineage>
</organism>
<keyword evidence="2 5" id="KW-0863">Zinc-finger</keyword>
<keyword evidence="4 5" id="KW-0238">DNA-binding</keyword>
<keyword evidence="9" id="KW-1185">Reference proteome</keyword>
<dbReference type="InterPro" id="IPR006612">
    <property type="entry name" value="THAP_Znf"/>
</dbReference>
<gene>
    <name evidence="8" type="ORF">IPOD504_LOCUS11935</name>
</gene>
<evidence type="ECO:0000256" key="6">
    <source>
        <dbReference type="SAM" id="MobiDB-lite"/>
    </source>
</evidence>
<dbReference type="PANTHER" id="PTHR34239:SF2">
    <property type="entry name" value="TRANSPOSABLE ELEMENT P TRANSPOSASE_THAP9 CONSERVED DOMAIN-CONTAINING PROTEIN"/>
    <property type="match status" value="1"/>
</dbReference>
<feature type="region of interest" description="Disordered" evidence="6">
    <location>
        <begin position="155"/>
        <end position="174"/>
    </location>
</feature>
<evidence type="ECO:0000256" key="3">
    <source>
        <dbReference type="ARBA" id="ARBA00022833"/>
    </source>
</evidence>
<keyword evidence="1" id="KW-0479">Metal-binding</keyword>
<reference evidence="8" key="1">
    <citation type="submission" date="2022-03" db="EMBL/GenBank/DDBJ databases">
        <authorList>
            <person name="Martin H S."/>
        </authorList>
    </citation>
    <scope>NUCLEOTIDE SEQUENCE</scope>
</reference>
<feature type="non-terminal residue" evidence="8">
    <location>
        <position position="455"/>
    </location>
</feature>
<evidence type="ECO:0000256" key="5">
    <source>
        <dbReference type="PROSITE-ProRule" id="PRU00309"/>
    </source>
</evidence>
<dbReference type="Proteomes" id="UP000837857">
    <property type="component" value="Chromosome 29"/>
</dbReference>
<evidence type="ECO:0000313" key="9">
    <source>
        <dbReference type="Proteomes" id="UP000837857"/>
    </source>
</evidence>
<accession>A0ABN8IN51</accession>
<protein>
    <recommendedName>
        <fullName evidence="7">THAP-type domain-containing protein</fullName>
    </recommendedName>
</protein>